<comment type="caution">
    <text evidence="1">The sequence shown here is derived from an EMBL/GenBank/DDBJ whole genome shotgun (WGS) entry which is preliminary data.</text>
</comment>
<gene>
    <name evidence="1" type="ORF">S03H2_19684</name>
</gene>
<dbReference type="InterPro" id="IPR015943">
    <property type="entry name" value="WD40/YVTN_repeat-like_dom_sf"/>
</dbReference>
<protein>
    <recommendedName>
        <fullName evidence="2">LVIVD repeat protein</fullName>
    </recommendedName>
</protein>
<organism evidence="1">
    <name type="scientific">marine sediment metagenome</name>
    <dbReference type="NCBI Taxonomy" id="412755"/>
    <lineage>
        <taxon>unclassified sequences</taxon>
        <taxon>metagenomes</taxon>
        <taxon>ecological metagenomes</taxon>
    </lineage>
</organism>
<dbReference type="Gene3D" id="2.130.10.10">
    <property type="entry name" value="YVTN repeat-like/Quinoprotein amine dehydrogenase"/>
    <property type="match status" value="1"/>
</dbReference>
<accession>X1FRQ0</accession>
<dbReference type="EMBL" id="BARU01010306">
    <property type="protein sequence ID" value="GAH32009.1"/>
    <property type="molecule type" value="Genomic_DNA"/>
</dbReference>
<evidence type="ECO:0008006" key="2">
    <source>
        <dbReference type="Google" id="ProtNLM"/>
    </source>
</evidence>
<proteinExistence type="predicted"/>
<dbReference type="Pfam" id="PF08309">
    <property type="entry name" value="LVIVD"/>
    <property type="match status" value="5"/>
</dbReference>
<dbReference type="InterPro" id="IPR013211">
    <property type="entry name" value="LVIVD"/>
</dbReference>
<dbReference type="SUPFAM" id="SSF101908">
    <property type="entry name" value="Putative isomerase YbhE"/>
    <property type="match status" value="1"/>
</dbReference>
<dbReference type="AlphaFoldDB" id="X1FRQ0"/>
<sequence>MHRYLILLMVCLVITGSGVAYGELYSGGLNPYEEIGNMWFDSLNVRFVGNWPFGGSRAVAHDSVRNLAFCGSGGGVYILDVSSPSAPIKLSEGIHTRGIVYSLFYEASSQMLYIADGDAGLEIWDVADPSSPEKLGNYDTPGSACGLYVSGSYAYIGDGDSGLYVIDISAPSNPQQVGHYDTHSVGDIYIKGSFAYVASDGLRVIDISVPTNPQEVGYYNTPGGARCVYVSGSYAYVTSGVL</sequence>
<evidence type="ECO:0000313" key="1">
    <source>
        <dbReference type="EMBL" id="GAH32009.1"/>
    </source>
</evidence>
<name>X1FRQ0_9ZZZZ</name>
<reference evidence="1" key="1">
    <citation type="journal article" date="2014" name="Front. Microbiol.">
        <title>High frequency of phylogenetically diverse reductive dehalogenase-homologous genes in deep subseafloor sedimentary metagenomes.</title>
        <authorList>
            <person name="Kawai M."/>
            <person name="Futagami T."/>
            <person name="Toyoda A."/>
            <person name="Takaki Y."/>
            <person name="Nishi S."/>
            <person name="Hori S."/>
            <person name="Arai W."/>
            <person name="Tsubouchi T."/>
            <person name="Morono Y."/>
            <person name="Uchiyama I."/>
            <person name="Ito T."/>
            <person name="Fujiyama A."/>
            <person name="Inagaki F."/>
            <person name="Takami H."/>
        </authorList>
    </citation>
    <scope>NUCLEOTIDE SEQUENCE</scope>
    <source>
        <strain evidence="1">Expedition CK06-06</strain>
    </source>
</reference>